<evidence type="ECO:0000313" key="3">
    <source>
        <dbReference type="Proteomes" id="UP001144036"/>
    </source>
</evidence>
<comment type="caution">
    <text evidence="2">The sequence shown here is derived from an EMBL/GenBank/DDBJ whole genome shotgun (WGS) entry which is preliminary data.</text>
</comment>
<organism evidence="2 3">
    <name type="scientific">Nonomuraea corallina</name>
    <dbReference type="NCBI Taxonomy" id="2989783"/>
    <lineage>
        <taxon>Bacteria</taxon>
        <taxon>Bacillati</taxon>
        <taxon>Actinomycetota</taxon>
        <taxon>Actinomycetes</taxon>
        <taxon>Streptosporangiales</taxon>
        <taxon>Streptosporangiaceae</taxon>
        <taxon>Nonomuraea</taxon>
    </lineage>
</organism>
<dbReference type="SUPFAM" id="SSF50974">
    <property type="entry name" value="Nitrous oxide reductase, N-terminal domain"/>
    <property type="match status" value="1"/>
</dbReference>
<dbReference type="Proteomes" id="UP001144036">
    <property type="component" value="Unassembled WGS sequence"/>
</dbReference>
<gene>
    <name evidence="2" type="ORF">OUY22_29510</name>
</gene>
<keyword evidence="1" id="KW-1133">Transmembrane helix</keyword>
<feature type="transmembrane region" description="Helical" evidence="1">
    <location>
        <begin position="161"/>
        <end position="181"/>
    </location>
</feature>
<evidence type="ECO:0000313" key="2">
    <source>
        <dbReference type="EMBL" id="MDA0637564.1"/>
    </source>
</evidence>
<feature type="transmembrane region" description="Helical" evidence="1">
    <location>
        <begin position="12"/>
        <end position="31"/>
    </location>
</feature>
<proteinExistence type="predicted"/>
<name>A0ABT4SKB2_9ACTN</name>
<dbReference type="EMBL" id="JAPNNL010000164">
    <property type="protein sequence ID" value="MDA0637564.1"/>
    <property type="molecule type" value="Genomic_DNA"/>
</dbReference>
<sequence>MSDLSRQRPYAVFWWALAAGAFVWEFVRPLLSPPKRIMCAVRAPVAVPERRRTAADVAEYAGVLLVDAGPFLLAGLMVLAVRHGAHTRAAGLALGVLLAPEALFVLEESLRPPAEPTPGCLPEPSPYRPFLVALHWITSPAALVVLAGIAGARTRPDRGSLWRLAAAVAAVLAAVPLLPLVPPLADRLAGPALSAYGTPRYALAGGGFAHVLDLDQGRVEPAELYVGRRVAVVQALAPAGEPGHYYASVVSHGEAWATHYSPRGSTSRLHRLRVNAQGDVELGEPVSGRMRGIVHDLAVSPRGRIAYVRNAHVAGDDKQFTGVLGPRREWQVQGHSLYWLDEHRLALPGEPQVAGLQTALDTRLPPGDRRALGRAVAPRDGWNTHVLPLPDGRTLRASGRSVAIFDGAAPVRTVLTLTCGEVDGMALAPGGRHVLVRGYDASTMPHPMTGETPTPDPAKAPCGVTMYELIRADLDAGSHTVVWRGDSAGGDLAW</sequence>
<keyword evidence="3" id="KW-1185">Reference proteome</keyword>
<reference evidence="2" key="1">
    <citation type="submission" date="2022-11" db="EMBL/GenBank/DDBJ databases">
        <title>Nonomuraea corallina sp. nov., a new species of the genus Nonomuraea isolated from sea side sediment in Thai sea.</title>
        <authorList>
            <person name="Ngamcharungchit C."/>
            <person name="Matsumoto A."/>
            <person name="Suriyachadkun C."/>
            <person name="Panbangred W."/>
            <person name="Inahashi Y."/>
            <person name="Intra B."/>
        </authorList>
    </citation>
    <scope>NUCLEOTIDE SEQUENCE</scope>
    <source>
        <strain evidence="2">MCN248</strain>
    </source>
</reference>
<feature type="transmembrane region" description="Helical" evidence="1">
    <location>
        <begin position="126"/>
        <end position="149"/>
    </location>
</feature>
<accession>A0ABT4SKB2</accession>
<dbReference type="InterPro" id="IPR011045">
    <property type="entry name" value="N2O_reductase_N"/>
</dbReference>
<feature type="transmembrane region" description="Helical" evidence="1">
    <location>
        <begin position="60"/>
        <end position="81"/>
    </location>
</feature>
<dbReference type="RefSeq" id="WP_270158465.1">
    <property type="nucleotide sequence ID" value="NZ_JAPNNL010000164.1"/>
</dbReference>
<protein>
    <submittedName>
        <fullName evidence="2">Uncharacterized protein</fullName>
    </submittedName>
</protein>
<evidence type="ECO:0000256" key="1">
    <source>
        <dbReference type="SAM" id="Phobius"/>
    </source>
</evidence>
<keyword evidence="1" id="KW-0812">Transmembrane</keyword>
<keyword evidence="1" id="KW-0472">Membrane</keyword>